<sequence length="59" mass="6312">MTRVASFIALAAFLTFGLGTAVSFASDPAPVEQKDKKDMSGSKADDDSKNKDEKKEMGK</sequence>
<reference evidence="4" key="1">
    <citation type="submission" date="2018-04" db="EMBL/GenBank/DDBJ databases">
        <authorList>
            <person name="Lucker S."/>
            <person name="Sakoula D."/>
        </authorList>
    </citation>
    <scope>NUCLEOTIDE SEQUENCE [LARGE SCALE GENOMIC DNA]</scope>
</reference>
<dbReference type="OrthoDB" id="9971540at2"/>
<dbReference type="InParanoid" id="A0A330LHI2"/>
<evidence type="ECO:0000256" key="1">
    <source>
        <dbReference type="SAM" id="MobiDB-lite"/>
    </source>
</evidence>
<feature type="region of interest" description="Disordered" evidence="1">
    <location>
        <begin position="27"/>
        <end position="59"/>
    </location>
</feature>
<evidence type="ECO:0008006" key="5">
    <source>
        <dbReference type="Google" id="ProtNLM"/>
    </source>
</evidence>
<feature type="compositionally biased region" description="Basic and acidic residues" evidence="1">
    <location>
        <begin position="32"/>
        <end position="59"/>
    </location>
</feature>
<keyword evidence="2" id="KW-0732">Signal</keyword>
<name>A0A330LHI2_9BACT</name>
<gene>
    <name evidence="3" type="ORF">NITLEN_80075</name>
</gene>
<organism evidence="3 4">
    <name type="scientific">Nitrospira lenta</name>
    <dbReference type="NCBI Taxonomy" id="1436998"/>
    <lineage>
        <taxon>Bacteria</taxon>
        <taxon>Pseudomonadati</taxon>
        <taxon>Nitrospirota</taxon>
        <taxon>Nitrospiria</taxon>
        <taxon>Nitrospirales</taxon>
        <taxon>Nitrospiraceae</taxon>
        <taxon>Nitrospira</taxon>
    </lineage>
</organism>
<accession>A0A330LHI2</accession>
<proteinExistence type="predicted"/>
<dbReference type="EMBL" id="OUNR01000021">
    <property type="protein sequence ID" value="SPP66647.1"/>
    <property type="molecule type" value="Genomic_DNA"/>
</dbReference>
<dbReference type="AlphaFoldDB" id="A0A330LHI2"/>
<feature type="chain" id="PRO_5016246081" description="Pentapeptide MXKDX repeat protein" evidence="2">
    <location>
        <begin position="26"/>
        <end position="59"/>
    </location>
</feature>
<evidence type="ECO:0000256" key="2">
    <source>
        <dbReference type="SAM" id="SignalP"/>
    </source>
</evidence>
<evidence type="ECO:0000313" key="4">
    <source>
        <dbReference type="Proteomes" id="UP000248168"/>
    </source>
</evidence>
<dbReference type="RefSeq" id="WP_146216237.1">
    <property type="nucleotide sequence ID" value="NZ_OUNR01000021.1"/>
</dbReference>
<dbReference type="Proteomes" id="UP000248168">
    <property type="component" value="Unassembled WGS sequence"/>
</dbReference>
<protein>
    <recommendedName>
        <fullName evidence="5">Pentapeptide MXKDX repeat protein</fullName>
    </recommendedName>
</protein>
<keyword evidence="4" id="KW-1185">Reference proteome</keyword>
<evidence type="ECO:0000313" key="3">
    <source>
        <dbReference type="EMBL" id="SPP66647.1"/>
    </source>
</evidence>
<feature type="signal peptide" evidence="2">
    <location>
        <begin position="1"/>
        <end position="25"/>
    </location>
</feature>